<evidence type="ECO:0000313" key="2">
    <source>
        <dbReference type="EMBL" id="MCF1715457.1"/>
    </source>
</evidence>
<feature type="domain" description="Glycosyltransferase 2-like" evidence="1">
    <location>
        <begin position="4"/>
        <end position="126"/>
    </location>
</feature>
<sequence>MQVSVVIVNYNVCYFLELCLQSLQLAMANLEAEVIVVDNASTDESRQYLPPRFPAVQFIWCDTNLGFSKANNLGVAAAKGKYVLILNPDTLVPETCLTTALDFFAAHPDAGALGMRMYDGRFQFLPESKRGFPTLATAFFKLSGLIHLFPKHKVISNYYLGHLSADYVQQAEVLAGAFMFIPREIYLRVGGFDECYFMYAEDIDLSYCIAKAGYRIFYLPDPGIIHFKGESTLRTAANARHFYEAMLLFRRKYGNRVSFLSRALAEAAIATRTLRDKIRSKKPIRTGKEVRSREAYKICRELSAYNPAQPCLFVLGDGIRLEELFTALRREPPHAPIRFKWKNSDVWIGSDDPDEKGEIIRE</sequence>
<dbReference type="SUPFAM" id="SSF53448">
    <property type="entry name" value="Nucleotide-diphospho-sugar transferases"/>
    <property type="match status" value="1"/>
</dbReference>
<keyword evidence="3" id="KW-1185">Reference proteome</keyword>
<dbReference type="PANTHER" id="PTHR43179:SF7">
    <property type="entry name" value="RHAMNOSYLTRANSFERASE WBBL"/>
    <property type="match status" value="1"/>
</dbReference>
<evidence type="ECO:0000259" key="1">
    <source>
        <dbReference type="Pfam" id="PF00535"/>
    </source>
</evidence>
<organism evidence="2 3">
    <name type="scientific">Flavihumibacter fluminis</name>
    <dbReference type="NCBI Taxonomy" id="2909236"/>
    <lineage>
        <taxon>Bacteria</taxon>
        <taxon>Pseudomonadati</taxon>
        <taxon>Bacteroidota</taxon>
        <taxon>Chitinophagia</taxon>
        <taxon>Chitinophagales</taxon>
        <taxon>Chitinophagaceae</taxon>
        <taxon>Flavihumibacter</taxon>
    </lineage>
</organism>
<name>A0ABS9BIR3_9BACT</name>
<dbReference type="Pfam" id="PF00535">
    <property type="entry name" value="Glycos_transf_2"/>
    <property type="match status" value="1"/>
</dbReference>
<dbReference type="InterPro" id="IPR001173">
    <property type="entry name" value="Glyco_trans_2-like"/>
</dbReference>
<dbReference type="Gene3D" id="3.90.550.10">
    <property type="entry name" value="Spore Coat Polysaccharide Biosynthesis Protein SpsA, Chain A"/>
    <property type="match status" value="1"/>
</dbReference>
<evidence type="ECO:0000313" key="3">
    <source>
        <dbReference type="Proteomes" id="UP001200145"/>
    </source>
</evidence>
<dbReference type="CDD" id="cd04186">
    <property type="entry name" value="GT_2_like_c"/>
    <property type="match status" value="1"/>
</dbReference>
<accession>A0ABS9BIR3</accession>
<dbReference type="InterPro" id="IPR029044">
    <property type="entry name" value="Nucleotide-diphossugar_trans"/>
</dbReference>
<dbReference type="EMBL" id="JAKEVY010000003">
    <property type="protein sequence ID" value="MCF1715457.1"/>
    <property type="molecule type" value="Genomic_DNA"/>
</dbReference>
<reference evidence="2 3" key="1">
    <citation type="submission" date="2022-01" db="EMBL/GenBank/DDBJ databases">
        <title>Flavihumibacter sp. nov., isolated from sediment of a river.</title>
        <authorList>
            <person name="Liu H."/>
        </authorList>
    </citation>
    <scope>NUCLEOTIDE SEQUENCE [LARGE SCALE GENOMIC DNA]</scope>
    <source>
        <strain evidence="2 3">RY-1</strain>
    </source>
</reference>
<proteinExistence type="predicted"/>
<dbReference type="RefSeq" id="WP_234866410.1">
    <property type="nucleotide sequence ID" value="NZ_JAKEVY010000003.1"/>
</dbReference>
<protein>
    <submittedName>
        <fullName evidence="2">Glycosyltransferase family 2 protein</fullName>
    </submittedName>
</protein>
<dbReference type="PANTHER" id="PTHR43179">
    <property type="entry name" value="RHAMNOSYLTRANSFERASE WBBL"/>
    <property type="match status" value="1"/>
</dbReference>
<comment type="caution">
    <text evidence="2">The sequence shown here is derived from an EMBL/GenBank/DDBJ whole genome shotgun (WGS) entry which is preliminary data.</text>
</comment>
<dbReference type="Proteomes" id="UP001200145">
    <property type="component" value="Unassembled WGS sequence"/>
</dbReference>
<gene>
    <name evidence="2" type="ORF">L0U88_12545</name>
</gene>